<dbReference type="Gene3D" id="1.10.443.10">
    <property type="entry name" value="Intergrase catalytic core"/>
    <property type="match status" value="1"/>
</dbReference>
<feature type="domain" description="Tyr recombinase" evidence="12">
    <location>
        <begin position="188"/>
        <end position="381"/>
    </location>
</feature>
<dbReference type="InterPro" id="IPR013762">
    <property type="entry name" value="Integrase-like_cat_sf"/>
</dbReference>
<evidence type="ECO:0000256" key="1">
    <source>
        <dbReference type="ARBA" id="ARBA00008857"/>
    </source>
</evidence>
<evidence type="ECO:0000259" key="12">
    <source>
        <dbReference type="PROSITE" id="PS51898"/>
    </source>
</evidence>
<dbReference type="KEGG" id="vg:77925136"/>
<evidence type="ECO:0000256" key="10">
    <source>
        <dbReference type="PROSITE-ProRule" id="PRU01248"/>
    </source>
</evidence>
<keyword evidence="4" id="KW-0229">DNA integration</keyword>
<evidence type="ECO:0000256" key="7">
    <source>
        <dbReference type="ARBA" id="ARBA00023195"/>
    </source>
</evidence>
<feature type="region of interest" description="Disordered" evidence="11">
    <location>
        <begin position="1"/>
        <end position="20"/>
    </location>
</feature>
<dbReference type="PROSITE" id="PS51900">
    <property type="entry name" value="CB"/>
    <property type="match status" value="1"/>
</dbReference>
<dbReference type="GO" id="GO:0044826">
    <property type="term" value="P:viral genome integration into host DNA"/>
    <property type="evidence" value="ECO:0007669"/>
    <property type="project" value="UniProtKB-KW"/>
</dbReference>
<proteinExistence type="inferred from homology"/>
<dbReference type="GO" id="GO:0016740">
    <property type="term" value="F:transferase activity"/>
    <property type="evidence" value="ECO:0007669"/>
    <property type="project" value="UniProtKB-KW"/>
</dbReference>
<dbReference type="Gene3D" id="1.10.150.130">
    <property type="match status" value="1"/>
</dbReference>
<evidence type="ECO:0000313" key="14">
    <source>
        <dbReference type="EMBL" id="UDL14875.1"/>
    </source>
</evidence>
<dbReference type="GO" id="GO:0075713">
    <property type="term" value="P:establishment of integrated proviral latency"/>
    <property type="evidence" value="ECO:0007669"/>
    <property type="project" value="UniProtKB-KW"/>
</dbReference>
<dbReference type="InterPro" id="IPR010998">
    <property type="entry name" value="Integrase_recombinase_N"/>
</dbReference>
<dbReference type="InterPro" id="IPR044068">
    <property type="entry name" value="CB"/>
</dbReference>
<keyword evidence="7" id="KW-1179">Viral genome integration</keyword>
<evidence type="ECO:0000256" key="9">
    <source>
        <dbReference type="ARBA" id="ARBA00049605"/>
    </source>
</evidence>
<evidence type="ECO:0000256" key="8">
    <source>
        <dbReference type="ARBA" id="ARBA00023296"/>
    </source>
</evidence>
<evidence type="ECO:0000259" key="13">
    <source>
        <dbReference type="PROSITE" id="PS51900"/>
    </source>
</evidence>
<keyword evidence="6" id="KW-0233">DNA recombination</keyword>
<evidence type="ECO:0000256" key="6">
    <source>
        <dbReference type="ARBA" id="ARBA00023172"/>
    </source>
</evidence>
<dbReference type="PROSITE" id="PS51898">
    <property type="entry name" value="TYR_RECOMBINASE"/>
    <property type="match status" value="1"/>
</dbReference>
<dbReference type="GO" id="GO:0015074">
    <property type="term" value="P:DNA integration"/>
    <property type="evidence" value="ECO:0007669"/>
    <property type="project" value="UniProtKB-KW"/>
</dbReference>
<dbReference type="Pfam" id="PF00589">
    <property type="entry name" value="Phage_integrase"/>
    <property type="match status" value="1"/>
</dbReference>
<dbReference type="CDD" id="cd01189">
    <property type="entry name" value="INT_ICEBs1_C_like"/>
    <property type="match status" value="1"/>
</dbReference>
<gene>
    <name evidence="14" type="primary">28</name>
    <name evidence="14" type="ORF">SEA_SARGE_28</name>
</gene>
<comment type="function">
    <text evidence="9">Integrase is necessary for integration of the phage into the host genome by site-specific recombination. In conjunction with excisionase, integrase is also necessary for excision of the prophage from the host genome.</text>
</comment>
<evidence type="ECO:0000313" key="15">
    <source>
        <dbReference type="Proteomes" id="UP000827738"/>
    </source>
</evidence>
<keyword evidence="5 10" id="KW-0238">DNA-binding</keyword>
<keyword evidence="3" id="KW-0808">Transferase</keyword>
<organism evidence="14 15">
    <name type="scientific">Arthrobacter phage Sarge</name>
    <dbReference type="NCBI Taxonomy" id="2885974"/>
    <lineage>
        <taxon>Viruses</taxon>
        <taxon>Duplodnaviria</taxon>
        <taxon>Heunggongvirae</taxon>
        <taxon>Uroviricota</taxon>
        <taxon>Caudoviricetes</taxon>
        <taxon>Sargevirus</taxon>
        <taxon>Sargevirus sarge</taxon>
    </lineage>
</organism>
<dbReference type="InterPro" id="IPR050808">
    <property type="entry name" value="Phage_Integrase"/>
</dbReference>
<keyword evidence="8" id="KW-1160">Virus entry into host cell</keyword>
<comment type="similarity">
    <text evidence="1">Belongs to the 'phage' integrase family.</text>
</comment>
<name>A0AAE9C1I6_9CAUD</name>
<accession>A0AAE9C1I6</accession>
<dbReference type="Proteomes" id="UP000827738">
    <property type="component" value="Segment"/>
</dbReference>
<dbReference type="GO" id="GO:0006310">
    <property type="term" value="P:DNA recombination"/>
    <property type="evidence" value="ECO:0007669"/>
    <property type="project" value="UniProtKB-KW"/>
</dbReference>
<dbReference type="GeneID" id="77925136"/>
<dbReference type="EMBL" id="OK040780">
    <property type="protein sequence ID" value="UDL14875.1"/>
    <property type="molecule type" value="Genomic_DNA"/>
</dbReference>
<evidence type="ECO:0000256" key="3">
    <source>
        <dbReference type="ARBA" id="ARBA00022679"/>
    </source>
</evidence>
<protein>
    <recommendedName>
        <fullName evidence="2">Integrase</fullName>
    </recommendedName>
</protein>
<keyword evidence="15" id="KW-1185">Reference proteome</keyword>
<sequence length="384" mass="42614">MASIQTRPRKDGTTGYRVVWRDPDGGLKSKTYSEPEYTATEARDKAQELKAFLDANGNSFKVAAKAKIRKDSTAPTVADVVKRHIDLLRKPQPGTIAKYRRMAAAHIDSSELGKTPVDKVNKAMVIDWLDGLVVQSRANQPTGQPLGRKSKSNVHAILSAAFATAVDEEVMQRNPAKGVAEADLNEAREAVYLSPDDLVTLSERIDPHYSLFIRFLAGTGLRYSEATALRKRDITTRQGRAVVHVTRAWKAVDKGEEIGPPKTKKARRNVTCNERLSLDILEHMKDLGLDDFVFTQPDGEYVRNSRFHKNVWQPLMGALLDDGSLDRKPWIHEIRHAHTTHLLDAGVPVHVVQARLGHEDPQTTLRVYARLSKASDVAAADALG</sequence>
<evidence type="ECO:0000256" key="4">
    <source>
        <dbReference type="ARBA" id="ARBA00022908"/>
    </source>
</evidence>
<dbReference type="PANTHER" id="PTHR30629">
    <property type="entry name" value="PROPHAGE INTEGRASE"/>
    <property type="match status" value="1"/>
</dbReference>
<evidence type="ECO:0000256" key="2">
    <source>
        <dbReference type="ARBA" id="ARBA00016082"/>
    </source>
</evidence>
<dbReference type="SUPFAM" id="SSF56349">
    <property type="entry name" value="DNA breaking-rejoining enzymes"/>
    <property type="match status" value="1"/>
</dbReference>
<dbReference type="RefSeq" id="YP_010649582.1">
    <property type="nucleotide sequence ID" value="NC_070770.1"/>
</dbReference>
<dbReference type="InterPro" id="IPR011010">
    <property type="entry name" value="DNA_brk_join_enz"/>
</dbReference>
<dbReference type="PANTHER" id="PTHR30629:SF2">
    <property type="entry name" value="PROPHAGE INTEGRASE INTS-RELATED"/>
    <property type="match status" value="1"/>
</dbReference>
<dbReference type="GO" id="GO:0003677">
    <property type="term" value="F:DNA binding"/>
    <property type="evidence" value="ECO:0007669"/>
    <property type="project" value="UniProtKB-UniRule"/>
</dbReference>
<dbReference type="GO" id="GO:0046718">
    <property type="term" value="P:symbiont entry into host cell"/>
    <property type="evidence" value="ECO:0007669"/>
    <property type="project" value="UniProtKB-KW"/>
</dbReference>
<reference evidence="14" key="1">
    <citation type="submission" date="2021-09" db="EMBL/GenBank/DDBJ databases">
        <authorList>
            <person name="Prude D.S."/>
            <person name="Stokes N.T."/>
            <person name="Pimienta A.M."/>
            <person name="Mendez E."/>
            <person name="Powell L.D."/>
            <person name="Woodhouse A.S."/>
            <person name="Cunningham F.J."/>
            <person name="Greenfield T.L."/>
            <person name="Smith J.A."/>
            <person name="Hatke H.L."/>
            <person name="Salama S."/>
            <person name="Beyer A.R."/>
            <person name="Klyczek K."/>
            <person name="Garlena R.A."/>
            <person name="Russell D.A."/>
            <person name="Pope W.H."/>
            <person name="Jacobs-Sera D."/>
            <person name="Hatfull G.F."/>
        </authorList>
    </citation>
    <scope>NUCLEOTIDE SEQUENCE</scope>
</reference>
<evidence type="ECO:0000256" key="5">
    <source>
        <dbReference type="ARBA" id="ARBA00023125"/>
    </source>
</evidence>
<feature type="domain" description="Core-binding (CB)" evidence="13">
    <location>
        <begin position="75"/>
        <end position="166"/>
    </location>
</feature>
<dbReference type="InterPro" id="IPR002104">
    <property type="entry name" value="Integrase_catalytic"/>
</dbReference>
<evidence type="ECO:0000256" key="11">
    <source>
        <dbReference type="SAM" id="MobiDB-lite"/>
    </source>
</evidence>